<feature type="binding site" evidence="4">
    <location>
        <position position="300"/>
    </location>
    <ligand>
        <name>FAD</name>
        <dbReference type="ChEBI" id="CHEBI:57692"/>
    </ligand>
</feature>
<gene>
    <name evidence="8" type="ORF">ABN16_09390</name>
</gene>
<dbReference type="SUPFAM" id="SSF51905">
    <property type="entry name" value="FAD/NAD(P)-binding domain"/>
    <property type="match status" value="1"/>
</dbReference>
<evidence type="ECO:0000259" key="7">
    <source>
        <dbReference type="Pfam" id="PF07992"/>
    </source>
</evidence>
<keyword evidence="2" id="KW-0285">Flavoprotein</keyword>
<dbReference type="AlphaFoldDB" id="A0AAC8UVV0"/>
<dbReference type="InterPro" id="IPR036188">
    <property type="entry name" value="FAD/NAD-bd_sf"/>
</dbReference>
<dbReference type="Pfam" id="PF02852">
    <property type="entry name" value="Pyr_redox_dim"/>
    <property type="match status" value="1"/>
</dbReference>
<evidence type="ECO:0000256" key="5">
    <source>
        <dbReference type="PIRSR" id="PIRSR000350-4"/>
    </source>
</evidence>
<evidence type="ECO:0000256" key="1">
    <source>
        <dbReference type="ARBA" id="ARBA00007532"/>
    </source>
</evidence>
<dbReference type="PRINTS" id="PR00368">
    <property type="entry name" value="FADPNR"/>
</dbReference>
<keyword evidence="4" id="KW-0547">Nucleotide-binding</keyword>
<dbReference type="PIRSF" id="PIRSF000350">
    <property type="entry name" value="Mercury_reductase_MerA"/>
    <property type="match status" value="1"/>
</dbReference>
<evidence type="ECO:0000256" key="4">
    <source>
        <dbReference type="PIRSR" id="PIRSR000350-3"/>
    </source>
</evidence>
<dbReference type="GO" id="GO:0000166">
    <property type="term" value="F:nucleotide binding"/>
    <property type="evidence" value="ECO:0007669"/>
    <property type="project" value="UniProtKB-KW"/>
</dbReference>
<name>A0AAC8UVV0_9LACO</name>
<dbReference type="KEGG" id="lko:ABN16_09390"/>
<dbReference type="InterPro" id="IPR016156">
    <property type="entry name" value="FAD/NAD-linked_Rdtase_dimer_sf"/>
</dbReference>
<keyword evidence="9" id="KW-1185">Reference proteome</keyword>
<reference evidence="8 9" key="1">
    <citation type="submission" date="2015-07" db="EMBL/GenBank/DDBJ databases">
        <title>Lactobacillus korensis/26-25/ whole genome sequencing.</title>
        <authorList>
            <person name="Kim M.K."/>
            <person name="Im W.-T."/>
            <person name="Srinivasan S."/>
            <person name="Lee J.-J."/>
        </authorList>
    </citation>
    <scope>NUCLEOTIDE SEQUENCE [LARGE SCALE GENOMIC DNA]</scope>
    <source>
        <strain evidence="8 9">26-25</strain>
    </source>
</reference>
<proteinExistence type="inferred from homology"/>
<feature type="disulfide bond" description="Redox-active" evidence="5">
    <location>
        <begin position="43"/>
        <end position="48"/>
    </location>
</feature>
<evidence type="ECO:0000259" key="6">
    <source>
        <dbReference type="Pfam" id="PF02852"/>
    </source>
</evidence>
<dbReference type="EMBL" id="CP012033">
    <property type="protein sequence ID" value="AKP65193.1"/>
    <property type="molecule type" value="Genomic_DNA"/>
</dbReference>
<dbReference type="InterPro" id="IPR023753">
    <property type="entry name" value="FAD/NAD-binding_dom"/>
</dbReference>
<dbReference type="Proteomes" id="UP000036000">
    <property type="component" value="Chromosome"/>
</dbReference>
<dbReference type="Pfam" id="PF07992">
    <property type="entry name" value="Pyr_redox_2"/>
    <property type="match status" value="1"/>
</dbReference>
<evidence type="ECO:0000256" key="3">
    <source>
        <dbReference type="ARBA" id="ARBA00022827"/>
    </source>
</evidence>
<comment type="similarity">
    <text evidence="1">Belongs to the class-I pyridine nucleotide-disulfide oxidoreductase family.</text>
</comment>
<keyword evidence="4" id="KW-0520">NAD</keyword>
<evidence type="ECO:0000313" key="8">
    <source>
        <dbReference type="EMBL" id="AKP65193.1"/>
    </source>
</evidence>
<dbReference type="InterPro" id="IPR001100">
    <property type="entry name" value="Pyr_nuc-diS_OxRdtase"/>
</dbReference>
<feature type="binding site" evidence="4">
    <location>
        <begin position="173"/>
        <end position="180"/>
    </location>
    <ligand>
        <name>NAD(+)</name>
        <dbReference type="ChEBI" id="CHEBI:57540"/>
    </ligand>
</feature>
<organism evidence="8 9">
    <name type="scientific">Levilactobacillus koreensis</name>
    <dbReference type="NCBI Taxonomy" id="637971"/>
    <lineage>
        <taxon>Bacteria</taxon>
        <taxon>Bacillati</taxon>
        <taxon>Bacillota</taxon>
        <taxon>Bacilli</taxon>
        <taxon>Lactobacillales</taxon>
        <taxon>Lactobacillaceae</taxon>
        <taxon>Levilactobacillus</taxon>
    </lineage>
</organism>
<feature type="domain" description="FAD/NAD(P)-binding" evidence="7">
    <location>
        <begin position="6"/>
        <end position="314"/>
    </location>
</feature>
<accession>A0AAC8UVV0</accession>
<sequence>MTETNYDVALIGSGHATWHAAVALKQAGKSVVLIERDMIAGTCTNYGCDAKILLDGPSELLAQLKNYRGLGVTTETAVDWKSFMAYKHQVIDPLSDQMTTLFTQMGIDMIHGSAILMGNHCIQVNGEIIRAVNIVIGTGQHSKRLQISGREFMHDSREFLNLPELPEHVTFIGAGIISLEFAALIMELGAQVTIIDHGSRAVKGFSADQTSKLIAKMEAAGATFVFNETVLAVDVTTDGYTVTTANGRSVVTNYVLDATGREPNVTYLGLENAGIHSSAAGIEVDDHLRANGDNIYASGDVIDKQLPKLTPTATFESNYIARQILGDTAPITYPVIPSVLFSLPRLAQVGVTVDEAKTDAENYHVQTIPYGQLFTFEYKNETDAEVTVVLDQTNHLVGAAIYGMDAPDLINVLVMIIEQRLDATDLSRLIFAFPTATQGIIDALTPLLMPEMAAEA</sequence>
<dbReference type="PANTHER" id="PTHR43014:SF5">
    <property type="entry name" value="GLUTATHIONE REDUCTASE (NADPH)"/>
    <property type="match status" value="1"/>
</dbReference>
<dbReference type="SUPFAM" id="SSF55424">
    <property type="entry name" value="FAD/NAD-linked reductases, dimerisation (C-terminal) domain"/>
    <property type="match status" value="1"/>
</dbReference>
<protein>
    <submittedName>
        <fullName evidence="8">Pyridine nucleotide-disulfide oxidoreductase</fullName>
    </submittedName>
</protein>
<dbReference type="Gene3D" id="3.50.50.60">
    <property type="entry name" value="FAD/NAD(P)-binding domain"/>
    <property type="match status" value="2"/>
</dbReference>
<dbReference type="Gene3D" id="3.30.390.30">
    <property type="match status" value="1"/>
</dbReference>
<dbReference type="GO" id="GO:0016491">
    <property type="term" value="F:oxidoreductase activity"/>
    <property type="evidence" value="ECO:0007669"/>
    <property type="project" value="InterPro"/>
</dbReference>
<dbReference type="InterPro" id="IPR004099">
    <property type="entry name" value="Pyr_nucl-diS_OxRdtase_dimer"/>
</dbReference>
<dbReference type="PRINTS" id="PR00411">
    <property type="entry name" value="PNDRDTASEI"/>
</dbReference>
<feature type="domain" description="Pyridine nucleotide-disulphide oxidoreductase dimerisation" evidence="6">
    <location>
        <begin position="336"/>
        <end position="439"/>
    </location>
</feature>
<comment type="cofactor">
    <cofactor evidence="4">
        <name>FAD</name>
        <dbReference type="ChEBI" id="CHEBI:57692"/>
    </cofactor>
    <text evidence="4">Binds 1 FAD per subunit.</text>
</comment>
<evidence type="ECO:0000313" key="9">
    <source>
        <dbReference type="Proteomes" id="UP000036000"/>
    </source>
</evidence>
<dbReference type="PANTHER" id="PTHR43014">
    <property type="entry name" value="MERCURIC REDUCTASE"/>
    <property type="match status" value="1"/>
</dbReference>
<evidence type="ECO:0000256" key="2">
    <source>
        <dbReference type="ARBA" id="ARBA00022630"/>
    </source>
</evidence>
<feature type="binding site" evidence="4">
    <location>
        <position position="260"/>
    </location>
    <ligand>
        <name>NAD(+)</name>
        <dbReference type="ChEBI" id="CHEBI:57540"/>
    </ligand>
</feature>
<dbReference type="RefSeq" id="WP_048735271.1">
    <property type="nucleotide sequence ID" value="NZ_CP012033.1"/>
</dbReference>
<keyword evidence="3 4" id="KW-0274">FAD</keyword>